<dbReference type="HOGENOM" id="CLU_143943_1_0_6"/>
<dbReference type="eggNOG" id="COG4273">
    <property type="taxonomic scope" value="Bacteria"/>
</dbReference>
<dbReference type="OrthoDB" id="2111735at2"/>
<dbReference type="KEGG" id="tau:Tola_0979"/>
<protein>
    <submittedName>
        <fullName evidence="1">DGC domain protein</fullName>
    </submittedName>
</protein>
<dbReference type="InterPro" id="IPR014958">
    <property type="entry name" value="DGC"/>
</dbReference>
<accession>C4LCP3</accession>
<dbReference type="STRING" id="595494.Tola_0979"/>
<dbReference type="PIRSF" id="PIRSF037181">
    <property type="entry name" value="DGC"/>
    <property type="match status" value="1"/>
</dbReference>
<name>C4LCP3_TOLAT</name>
<gene>
    <name evidence="1" type="ordered locus">Tola_0979</name>
</gene>
<organism evidence="1 2">
    <name type="scientific">Tolumonas auensis (strain DSM 9187 / NBRC 110442 / TA 4)</name>
    <dbReference type="NCBI Taxonomy" id="595494"/>
    <lineage>
        <taxon>Bacteria</taxon>
        <taxon>Pseudomonadati</taxon>
        <taxon>Pseudomonadota</taxon>
        <taxon>Gammaproteobacteria</taxon>
        <taxon>Aeromonadales</taxon>
        <taxon>Aeromonadaceae</taxon>
        <taxon>Tolumonas</taxon>
    </lineage>
</organism>
<reference evidence="2" key="1">
    <citation type="submission" date="2009-05" db="EMBL/GenBank/DDBJ databases">
        <title>Complete sequence of Tolumonas auensis DSM 9187.</title>
        <authorList>
            <consortium name="US DOE Joint Genome Institute"/>
            <person name="Lucas S."/>
            <person name="Copeland A."/>
            <person name="Lapidus A."/>
            <person name="Glavina del Rio T."/>
            <person name="Tice H."/>
            <person name="Bruce D."/>
            <person name="Goodwin L."/>
            <person name="Pitluck S."/>
            <person name="Chertkov O."/>
            <person name="Brettin T."/>
            <person name="Detter J.C."/>
            <person name="Han C."/>
            <person name="Larimer F."/>
            <person name="Land M."/>
            <person name="Hauser L."/>
            <person name="Kyrpides N."/>
            <person name="Mikhailova N."/>
            <person name="Spring S."/>
            <person name="Beller H."/>
        </authorList>
    </citation>
    <scope>NUCLEOTIDE SEQUENCE [LARGE SCALE GENOMIC DNA]</scope>
    <source>
        <strain evidence="2">DSM 9187 / TA4</strain>
    </source>
</reference>
<sequence>MSKHDQTLPLVYSCSGCSSAAQMANYLAIQLDRQGDAEMSCIAGVGGNVKQLVRIACSGRPIIALDGCPLECVKNCLAIHDITPTQHILLNTLGVKKRLRTDFDLSEANILIKKITEITQHLKITNAENVVSIAY</sequence>
<reference evidence="1 2" key="2">
    <citation type="journal article" date="2011" name="Stand. Genomic Sci.">
        <title>Complete genome sequence of Tolumonas auensis type strain (TA 4).</title>
        <authorList>
            <person name="Chertkov O."/>
            <person name="Copeland A."/>
            <person name="Lucas S."/>
            <person name="Lapidus A."/>
            <person name="Berry K.W."/>
            <person name="Detter J.C."/>
            <person name="Del Rio T.G."/>
            <person name="Hammon N."/>
            <person name="Dalin E."/>
            <person name="Tice H."/>
            <person name="Pitluck S."/>
            <person name="Richardson P."/>
            <person name="Bruce D."/>
            <person name="Goodwin L."/>
            <person name="Han C."/>
            <person name="Tapia R."/>
            <person name="Saunders E."/>
            <person name="Schmutz J."/>
            <person name="Brettin T."/>
            <person name="Larimer F."/>
            <person name="Land M."/>
            <person name="Hauser L."/>
            <person name="Spring S."/>
            <person name="Rohde M."/>
            <person name="Kyrpides N.C."/>
            <person name="Ivanova N."/>
            <person name="Goker M."/>
            <person name="Beller H.R."/>
            <person name="Klenk H.P."/>
            <person name="Woyke T."/>
        </authorList>
    </citation>
    <scope>NUCLEOTIDE SEQUENCE [LARGE SCALE GENOMIC DNA]</scope>
    <source>
        <strain evidence="2">DSM 9187 / TA4</strain>
    </source>
</reference>
<proteinExistence type="predicted"/>
<evidence type="ECO:0000313" key="2">
    <source>
        <dbReference type="Proteomes" id="UP000009073"/>
    </source>
</evidence>
<dbReference type="AlphaFoldDB" id="C4LCP3"/>
<dbReference type="Proteomes" id="UP000009073">
    <property type="component" value="Chromosome"/>
</dbReference>
<keyword evidence="2" id="KW-1185">Reference proteome</keyword>
<dbReference type="Pfam" id="PF08859">
    <property type="entry name" value="DGC"/>
    <property type="match status" value="1"/>
</dbReference>
<evidence type="ECO:0000313" key="1">
    <source>
        <dbReference type="EMBL" id="ACQ92607.1"/>
    </source>
</evidence>
<dbReference type="RefSeq" id="WP_012729206.1">
    <property type="nucleotide sequence ID" value="NC_012691.1"/>
</dbReference>
<dbReference type="EMBL" id="CP001616">
    <property type="protein sequence ID" value="ACQ92607.1"/>
    <property type="molecule type" value="Genomic_DNA"/>
</dbReference>